<dbReference type="Proteomes" id="UP000276133">
    <property type="component" value="Unassembled WGS sequence"/>
</dbReference>
<dbReference type="EMBL" id="REGN01009618">
    <property type="protein sequence ID" value="RNA00752.1"/>
    <property type="molecule type" value="Genomic_DNA"/>
</dbReference>
<keyword evidence="3" id="KW-1185">Reference proteome</keyword>
<keyword evidence="1" id="KW-0812">Transmembrane</keyword>
<keyword evidence="1" id="KW-0472">Membrane</keyword>
<feature type="transmembrane region" description="Helical" evidence="1">
    <location>
        <begin position="32"/>
        <end position="55"/>
    </location>
</feature>
<name>A0A3M7PNQ4_BRAPC</name>
<dbReference type="AlphaFoldDB" id="A0A3M7PNQ4"/>
<comment type="caution">
    <text evidence="2">The sequence shown here is derived from an EMBL/GenBank/DDBJ whole genome shotgun (WGS) entry which is preliminary data.</text>
</comment>
<gene>
    <name evidence="2" type="ORF">BpHYR1_034959</name>
</gene>
<accession>A0A3M7PNQ4</accession>
<evidence type="ECO:0000256" key="1">
    <source>
        <dbReference type="SAM" id="Phobius"/>
    </source>
</evidence>
<keyword evidence="1" id="KW-1133">Transmembrane helix</keyword>
<reference evidence="2 3" key="1">
    <citation type="journal article" date="2018" name="Sci. Rep.">
        <title>Genomic signatures of local adaptation to the degree of environmental predictability in rotifers.</title>
        <authorList>
            <person name="Franch-Gras L."/>
            <person name="Hahn C."/>
            <person name="Garcia-Roger E.M."/>
            <person name="Carmona M.J."/>
            <person name="Serra M."/>
            <person name="Gomez A."/>
        </authorList>
    </citation>
    <scope>NUCLEOTIDE SEQUENCE [LARGE SCALE GENOMIC DNA]</scope>
    <source>
        <strain evidence="2">HYR1</strain>
    </source>
</reference>
<protein>
    <submittedName>
        <fullName evidence="2">Uncharacterized protein</fullName>
    </submittedName>
</protein>
<evidence type="ECO:0000313" key="2">
    <source>
        <dbReference type="EMBL" id="RNA00752.1"/>
    </source>
</evidence>
<evidence type="ECO:0000313" key="3">
    <source>
        <dbReference type="Proteomes" id="UP000276133"/>
    </source>
</evidence>
<proteinExistence type="predicted"/>
<organism evidence="2 3">
    <name type="scientific">Brachionus plicatilis</name>
    <name type="common">Marine rotifer</name>
    <name type="synonym">Brachionus muelleri</name>
    <dbReference type="NCBI Taxonomy" id="10195"/>
    <lineage>
        <taxon>Eukaryota</taxon>
        <taxon>Metazoa</taxon>
        <taxon>Spiralia</taxon>
        <taxon>Gnathifera</taxon>
        <taxon>Rotifera</taxon>
        <taxon>Eurotatoria</taxon>
        <taxon>Monogononta</taxon>
        <taxon>Pseudotrocha</taxon>
        <taxon>Ploima</taxon>
        <taxon>Brachionidae</taxon>
        <taxon>Brachionus</taxon>
    </lineage>
</organism>
<sequence>MKYKHDFIFLNCDQKHKKIHIFARINLKDYLMVFKIIVVLIITIVNQIIMIKYVVFRLRLLMSDPERKNNNKKHHKTEFGVIKARVGQKLKSKFKTMRIKKKKLSIMNIILIAINQVL</sequence>